<evidence type="ECO:0000259" key="1">
    <source>
        <dbReference type="Pfam" id="PF12728"/>
    </source>
</evidence>
<feature type="domain" description="Helix-turn-helix" evidence="1">
    <location>
        <begin position="6"/>
        <end position="53"/>
    </location>
</feature>
<evidence type="ECO:0000313" key="2">
    <source>
        <dbReference type="EMBL" id="MCD1609767.1"/>
    </source>
</evidence>
<gene>
    <name evidence="2" type="ORF">K7H17_18055</name>
</gene>
<proteinExistence type="predicted"/>
<accession>A0A9X1N6V5</accession>
<organism evidence="2 3">
    <name type="scientific">Stutzerimonas kunmingensis</name>
    <dbReference type="NCBI Taxonomy" id="1211807"/>
    <lineage>
        <taxon>Bacteria</taxon>
        <taxon>Pseudomonadati</taxon>
        <taxon>Pseudomonadota</taxon>
        <taxon>Gammaproteobacteria</taxon>
        <taxon>Pseudomonadales</taxon>
        <taxon>Pseudomonadaceae</taxon>
        <taxon>Stutzerimonas</taxon>
    </lineage>
</organism>
<evidence type="ECO:0000313" key="3">
    <source>
        <dbReference type="Proteomes" id="UP001138989"/>
    </source>
</evidence>
<protein>
    <submittedName>
        <fullName evidence="2">Helix-turn-helix domain-containing protein</fullName>
    </submittedName>
</protein>
<dbReference type="Pfam" id="PF12728">
    <property type="entry name" value="HTH_17"/>
    <property type="match status" value="1"/>
</dbReference>
<keyword evidence="3" id="KW-1185">Reference proteome</keyword>
<reference evidence="2" key="1">
    <citation type="submission" date="2021-08" db="EMBL/GenBank/DDBJ databases">
        <title>Isolation and characterization of neutrophilic mixotrophic iron-oxidizing bacteria from deep-sea hydrothermal vents.</title>
        <authorList>
            <person name="He Y."/>
        </authorList>
    </citation>
    <scope>NUCLEOTIDE SEQUENCE</scope>
    <source>
        <strain evidence="2">IOP_13</strain>
    </source>
</reference>
<dbReference type="AlphaFoldDB" id="A0A9X1N6V5"/>
<dbReference type="InterPro" id="IPR009061">
    <property type="entry name" value="DNA-bd_dom_put_sf"/>
</dbReference>
<name>A0A9X1N6V5_9GAMM</name>
<sequence>MPHEIFLTSAELCQLLRCSSTTLWRMRQNPGFPQPRYFGRRLLWLRRDVEHFLTLEA</sequence>
<dbReference type="SUPFAM" id="SSF46955">
    <property type="entry name" value="Putative DNA-binding domain"/>
    <property type="match status" value="1"/>
</dbReference>
<dbReference type="InterPro" id="IPR041657">
    <property type="entry name" value="HTH_17"/>
</dbReference>
<dbReference type="Proteomes" id="UP001138989">
    <property type="component" value="Unassembled WGS sequence"/>
</dbReference>
<dbReference type="EMBL" id="JAINWF010000012">
    <property type="protein sequence ID" value="MCD1609767.1"/>
    <property type="molecule type" value="Genomic_DNA"/>
</dbReference>
<comment type="caution">
    <text evidence="2">The sequence shown here is derived from an EMBL/GenBank/DDBJ whole genome shotgun (WGS) entry which is preliminary data.</text>
</comment>
<dbReference type="RefSeq" id="WP_172883510.1">
    <property type="nucleotide sequence ID" value="NZ_DEBT01000020.1"/>
</dbReference>